<evidence type="ECO:0000313" key="7">
    <source>
        <dbReference type="EMBL" id="KAF2077902.1"/>
    </source>
</evidence>
<feature type="disulfide bond" evidence="3">
    <location>
        <begin position="2370"/>
        <end position="2379"/>
    </location>
</feature>
<comment type="caution">
    <text evidence="3">Lacks conserved residue(s) required for the propagation of feature annotation.</text>
</comment>
<dbReference type="Proteomes" id="UP000695562">
    <property type="component" value="Unassembled WGS sequence"/>
</dbReference>
<comment type="caution">
    <text evidence="7">The sequence shown here is derived from an EMBL/GenBank/DDBJ whole genome shotgun (WGS) entry which is preliminary data.</text>
</comment>
<keyword evidence="3" id="KW-1015">Disulfide bond</keyword>
<evidence type="ECO:0000256" key="4">
    <source>
        <dbReference type="SAM" id="Phobius"/>
    </source>
</evidence>
<keyword evidence="4" id="KW-0472">Membrane</keyword>
<dbReference type="Gene3D" id="2.60.40.10">
    <property type="entry name" value="Immunoglobulins"/>
    <property type="match status" value="14"/>
</dbReference>
<dbReference type="InterPro" id="IPR052014">
    <property type="entry name" value="Dictyostelium_Tiger"/>
</dbReference>
<protein>
    <recommendedName>
        <fullName evidence="6">EGF-like domain-containing protein</fullName>
    </recommendedName>
</protein>
<keyword evidence="4" id="KW-0812">Transmembrane</keyword>
<evidence type="ECO:0000256" key="1">
    <source>
        <dbReference type="ARBA" id="ARBA00022729"/>
    </source>
</evidence>
<proteinExistence type="predicted"/>
<organism evidence="7 8">
    <name type="scientific">Polysphondylium violaceum</name>
    <dbReference type="NCBI Taxonomy" id="133409"/>
    <lineage>
        <taxon>Eukaryota</taxon>
        <taxon>Amoebozoa</taxon>
        <taxon>Evosea</taxon>
        <taxon>Eumycetozoa</taxon>
        <taxon>Dictyostelia</taxon>
        <taxon>Dictyosteliales</taxon>
        <taxon>Dictyosteliaceae</taxon>
        <taxon>Polysphondylium</taxon>
    </lineage>
</organism>
<dbReference type="PROSITE" id="PS50026">
    <property type="entry name" value="EGF_3"/>
    <property type="match status" value="1"/>
</dbReference>
<evidence type="ECO:0000256" key="3">
    <source>
        <dbReference type="PROSITE-ProRule" id="PRU00076"/>
    </source>
</evidence>
<dbReference type="InterPro" id="IPR014756">
    <property type="entry name" value="Ig_E-set"/>
</dbReference>
<keyword evidence="3" id="KW-0245">EGF-like domain</keyword>
<dbReference type="InterPro" id="IPR000742">
    <property type="entry name" value="EGF"/>
</dbReference>
<keyword evidence="8" id="KW-1185">Reference proteome</keyword>
<dbReference type="PROSITE" id="PS01186">
    <property type="entry name" value="EGF_2"/>
    <property type="match status" value="1"/>
</dbReference>
<gene>
    <name evidence="7" type="ORF">CYY_000780</name>
</gene>
<dbReference type="Pfam" id="PF22933">
    <property type="entry name" value="ComC_SSD"/>
    <property type="match status" value="1"/>
</dbReference>
<accession>A0A8J4Q354</accession>
<dbReference type="InterPro" id="IPR002909">
    <property type="entry name" value="IPT_dom"/>
</dbReference>
<dbReference type="SMART" id="SM00429">
    <property type="entry name" value="IPT"/>
    <property type="match status" value="12"/>
</dbReference>
<reference evidence="7" key="1">
    <citation type="submission" date="2020-01" db="EMBL/GenBank/DDBJ databases">
        <title>Development of genomics and gene disruption for Polysphondylium violaceum indicates a role for the polyketide synthase stlB in stalk morphogenesis.</title>
        <authorList>
            <person name="Narita B."/>
            <person name="Kawabe Y."/>
            <person name="Kin K."/>
            <person name="Saito T."/>
            <person name="Gibbs R."/>
            <person name="Kuspa A."/>
            <person name="Muzny D."/>
            <person name="Queller D."/>
            <person name="Richards S."/>
            <person name="Strassman J."/>
            <person name="Sucgang R."/>
            <person name="Worley K."/>
            <person name="Schaap P."/>
        </authorList>
    </citation>
    <scope>NUCLEOTIDE SEQUENCE</scope>
    <source>
        <strain evidence="7">QSvi11</strain>
    </source>
</reference>
<sequence length="2667" mass="283636">MNISLFVYFLISLCILCAAAAPQINRVSPSFGGFSTQIWIEGTGFGATAASNSVSGNGYVCAIGSANITHIRCTFQSASVTGIPVSLSIGVTTGGIQSNTLPFGMISISKFLQSNLIFWIQGGFSSIPVASQNKIILRTQDQTITTPVRYSETGLQWDVTEQMVRKGGLVEIFDGATNTVVTQTSLQYTAIVQEVKYYESTISIKGFLYSASTTVTTSQIYNVVDDCPVSSWTENTLVCTPVSTYYIDKYYFPYTIKQSNNLVYSSGASLPMIQSFQNTGADSSTLKIDNLPQTTPLRVLGLTATPIVPTAISTTGVVLTYPPNAQCGNAFVSSDASLNFERFSTSTLVCPIPLIQNVVTKPDSSNNYVLTFNGKFLNNQQYKIGTEILFYSIQYSGGANQSCPTLTTSSNANFVYTASCQVPAIAIPTTFKLYASTLPGQSSSILVGYQPTIETASKTNYKTTGTVTLTGKAFSSFDLVVTIGGSPCRNPVVASDGLQLTCTFDGDAVVVDFNKPLEVVVSIGSTYIDKKSIFYYNRPAPTISSSTTTNYGIPGTVTITGTYFYSTNLVVTIGGSPCTSPLSAADGNSVTCQFDSSVTVASIRNPLEISITIDSTYTTKRSVFYYTLGVPTINSCTSTDYLVPGKVTITGAGFAMFSLVVQIGGRACTSPSVGSGGTTIVCDFPANVVVTNFKAPLTVSVNMDSTVTGTKDVFLYNQPQPVITSASSTSYGVAGTVTIIGQYLYTTQPMTVTIGGVACANPSVNVQGTQTTCSFSSTANPIDFITPLPVFVGFESTFSATKNVFLYKRPNPVLTSASSTTFDTPGKVTIIGLYFSFSTSINTAVNIGTAACTSPIITGDTQIVCDFASKVAVPDYNTLLDVKVTLDTTYTATKAMFKYIRPMPSLTSASSTTYGTPGPITIVGKYFSPSSTGGIVVTIGGVGCTLPQRTGDTQIVCSFDSTSLVVTDYTTVFDVRVTIDTDYVASKPLFKYLRPNPLLISASSTIYDTPGPVTIVGKYFSPSTTISVTIGGQSCTSPVATGDTQIVCTFQSRLAVTDYNTLYIVGVTISGSFSSSKPMFQYIRPNPSLTAASSTTYGTAGLVLIEGKYFSPSTSDSITITIGGVPCTTPQRTGDAQIICSFSSLAPPGDYKTPLPVSVTIDTASTTSNLFSYIRPNPVLTSATSTVFATPGPVTIIGNYFSPQNNMVVTIGNAPCSSPVVTGDTQIVCNFASTAPVPNYQTPLSVSVSIDNTYSVAKQVFYYIRPTPTIISASSTNYLVPGIVTITGTFFAPDSLIVTIGGSSCNLPTVAQGGNELTCQFQSNVPVTDFKSPLTVFVSVDTSFIASKAVFYYIRPNPIISSATPTTYDTAGIVTITGSYFASSDLIVKIGNAPCASPTVSQDTNQITCQFDSKVAVTDYKVPLDVFVSIETTFTATKAVFLYNRPNPILTSTSKTTYGTPGQVSIVGKYFSPQDALVVKIGGVTCTSPSVTSDTQIICNFASSAPVSDYAVPLEVFVSLASTNTASKSIFYYNRPQPIISSASSLVFNSAGKVTISGSYFAPPKNLVVTIGGTQCTSPSVSSDGTSIVCSFSADVTVSDFRDPLPVTVVIDTTFTDTKSVFYYNRPSPTITAATSTKYDVPGLVTLTGTYFASTNLIVKIGGGPCTGPVVNSDTEIVCSFESNVVVSDFKDSLVVSVSVDSVSGSAAVFTYIRPDPIITSATSLVYKTPGQVTISGTYFAIDNLIVKIGGGACSSPVVNSGGNQITCQFNADVVVVDFETKLTVFVSVDSYSSSNSVFSYTRPNPVIISSTSTVYGVPGMVTITGTYFDEDDLIVKIGSVECTSPVVSQNKDIIQCKYPSSEPVDSKFKNPLSVYVSVKSIYTSSKPVFYYIRPLPVITESSSTVYATPGQVTITGNYFASDDVYVEIGGQECTTPVSTANVITCDFSSNISVDRGFSQKLNVLVSIDTDFNTTRPVFTYLRPNPVVTSSTSTLFSIPGVISIAGNYFDTKDLIVEIGGSSCVSLNVNQDGTLVTCTYASDIDVKNYDLPLQVFVSVDTNSASAPVFFYTKPTPTITEASSTIFNVPGQVTIIGDQFVNDDLAIEIGGANCTSPNIVTPQKVICDFPSTAPFVRFADPLDVLVSIKSIYTATESVFYYLRPNPTIKSCSSLYFNIPGQVTITGTYFASTNLVVIIGDEPCTNPIASEDETTITCLFESNALFKDYHTPLNVTVAVASKSTTSALFYYTRPNPVIISATSTKYGVPGKVTIKGSLFESQESQQLLVSIGGSTCTQPLASQDGTTITCDFASDVPDNHQALIVSVSIESKYKSAKAVFLYVSPDKTCPIGIGDQVCSGHGTCNQQQFTCECNSGWESSDCSLPNKGGNIPDPSVHPNDTSSTIITPGGTMFDVGIVLVNEMDTNNNIIQSYNISNISWNNITKQDSVYSYTTTLPNTKSTLNVQLTVNSLDQNVYVDFAGDVIPILPKSIKYQVELQNYTFSSSLNTMQFIFKSGITQRGGECVYDESTKTQKSLDSVRSIQMTLNGETLIGTFSDRIVIDDRPSYNKVSKLVDQEITQYGLDNQNVYISITTAYFQQSVVVDPNFGVLVTAQSDEEACKKPFEAWKIGTIVACSTIGVAAAGTTAVFIKKKKDQAAFMTKMSSLNRD</sequence>
<dbReference type="EMBL" id="AJWJ01000016">
    <property type="protein sequence ID" value="KAF2077902.1"/>
    <property type="molecule type" value="Genomic_DNA"/>
</dbReference>
<feature type="chain" id="PRO_5035309061" description="EGF-like domain-containing protein" evidence="5">
    <location>
        <begin position="21"/>
        <end position="2667"/>
    </location>
</feature>
<dbReference type="PANTHER" id="PTHR31341">
    <property type="entry name" value="IPT/TIG DOMAIN-CONTAINING PROTEIN-RELATED-RELATED"/>
    <property type="match status" value="1"/>
</dbReference>
<feature type="domain" description="EGF-like" evidence="6">
    <location>
        <begin position="2342"/>
        <end position="2380"/>
    </location>
</feature>
<dbReference type="InterPro" id="IPR054484">
    <property type="entry name" value="ComC_SSD"/>
</dbReference>
<evidence type="ECO:0000256" key="2">
    <source>
        <dbReference type="ARBA" id="ARBA00023180"/>
    </source>
</evidence>
<dbReference type="Pfam" id="PF01833">
    <property type="entry name" value="TIG"/>
    <property type="match status" value="10"/>
</dbReference>
<dbReference type="CDD" id="cd00603">
    <property type="entry name" value="IPT_PCSR"/>
    <property type="match status" value="2"/>
</dbReference>
<evidence type="ECO:0000313" key="8">
    <source>
        <dbReference type="Proteomes" id="UP000695562"/>
    </source>
</evidence>
<feature type="signal peptide" evidence="5">
    <location>
        <begin position="1"/>
        <end position="20"/>
    </location>
</feature>
<feature type="transmembrane region" description="Helical" evidence="4">
    <location>
        <begin position="2627"/>
        <end position="2648"/>
    </location>
</feature>
<keyword evidence="1 5" id="KW-0732">Signal</keyword>
<keyword evidence="2" id="KW-0325">Glycoprotein</keyword>
<dbReference type="OrthoDB" id="5951731at2759"/>
<keyword evidence="4" id="KW-1133">Transmembrane helix</keyword>
<evidence type="ECO:0000259" key="6">
    <source>
        <dbReference type="PROSITE" id="PS50026"/>
    </source>
</evidence>
<evidence type="ECO:0000256" key="5">
    <source>
        <dbReference type="SAM" id="SignalP"/>
    </source>
</evidence>
<name>A0A8J4Q354_9MYCE</name>
<dbReference type="InterPro" id="IPR013783">
    <property type="entry name" value="Ig-like_fold"/>
</dbReference>
<dbReference type="SUPFAM" id="SSF81296">
    <property type="entry name" value="E set domains"/>
    <property type="match status" value="17"/>
</dbReference>